<dbReference type="GO" id="GO:0004672">
    <property type="term" value="F:protein kinase activity"/>
    <property type="evidence" value="ECO:0007669"/>
    <property type="project" value="InterPro"/>
</dbReference>
<feature type="compositionally biased region" description="Low complexity" evidence="2">
    <location>
        <begin position="259"/>
        <end position="270"/>
    </location>
</feature>
<dbReference type="PROSITE" id="PS50011">
    <property type="entry name" value="PROTEIN_KINASE_DOM"/>
    <property type="match status" value="1"/>
</dbReference>
<dbReference type="Gene3D" id="1.10.510.10">
    <property type="entry name" value="Transferase(Phosphotransferase) domain 1"/>
    <property type="match status" value="1"/>
</dbReference>
<dbReference type="PROSITE" id="PS00108">
    <property type="entry name" value="PROTEIN_KINASE_ST"/>
    <property type="match status" value="1"/>
</dbReference>
<dbReference type="EMBL" id="JAAAUY010000136">
    <property type="protein sequence ID" value="KAF9334667.1"/>
    <property type="molecule type" value="Genomic_DNA"/>
</dbReference>
<accession>A0A9P5SR36</accession>
<organism evidence="4 5">
    <name type="scientific">Podila minutissima</name>
    <dbReference type="NCBI Taxonomy" id="64525"/>
    <lineage>
        <taxon>Eukaryota</taxon>
        <taxon>Fungi</taxon>
        <taxon>Fungi incertae sedis</taxon>
        <taxon>Mucoromycota</taxon>
        <taxon>Mortierellomycotina</taxon>
        <taxon>Mortierellomycetes</taxon>
        <taxon>Mortierellales</taxon>
        <taxon>Mortierellaceae</taxon>
        <taxon>Podila</taxon>
    </lineage>
</organism>
<evidence type="ECO:0000256" key="1">
    <source>
        <dbReference type="ARBA" id="ARBA00038101"/>
    </source>
</evidence>
<feature type="domain" description="Protein kinase" evidence="3">
    <location>
        <begin position="1"/>
        <end position="209"/>
    </location>
</feature>
<dbReference type="InterPro" id="IPR011990">
    <property type="entry name" value="TPR-like_helical_dom_sf"/>
</dbReference>
<dbReference type="SMART" id="SM00671">
    <property type="entry name" value="SEL1"/>
    <property type="match status" value="9"/>
</dbReference>
<protein>
    <recommendedName>
        <fullName evidence="3">Protein kinase domain-containing protein</fullName>
    </recommendedName>
</protein>
<reference evidence="4" key="1">
    <citation type="journal article" date="2020" name="Fungal Divers.">
        <title>Resolving the Mortierellaceae phylogeny through synthesis of multi-gene phylogenetics and phylogenomics.</title>
        <authorList>
            <person name="Vandepol N."/>
            <person name="Liber J."/>
            <person name="Desiro A."/>
            <person name="Na H."/>
            <person name="Kennedy M."/>
            <person name="Barry K."/>
            <person name="Grigoriev I.V."/>
            <person name="Miller A.N."/>
            <person name="O'Donnell K."/>
            <person name="Stajich J.E."/>
            <person name="Bonito G."/>
        </authorList>
    </citation>
    <scope>NUCLEOTIDE SEQUENCE</scope>
    <source>
        <strain evidence="4">NVP1</strain>
    </source>
</reference>
<dbReference type="Pfam" id="PF07714">
    <property type="entry name" value="PK_Tyr_Ser-Thr"/>
    <property type="match status" value="1"/>
</dbReference>
<dbReference type="InterPro" id="IPR008271">
    <property type="entry name" value="Ser/Thr_kinase_AS"/>
</dbReference>
<feature type="region of interest" description="Disordered" evidence="2">
    <location>
        <begin position="249"/>
        <end position="275"/>
    </location>
</feature>
<dbReference type="InterPro" id="IPR011009">
    <property type="entry name" value="Kinase-like_dom_sf"/>
</dbReference>
<name>A0A9P5SR36_9FUNG</name>
<dbReference type="Pfam" id="PF08238">
    <property type="entry name" value="Sel1"/>
    <property type="match status" value="9"/>
</dbReference>
<comment type="caution">
    <text evidence="4">The sequence shown here is derived from an EMBL/GenBank/DDBJ whole genome shotgun (WGS) entry which is preliminary data.</text>
</comment>
<gene>
    <name evidence="4" type="ORF">BG006_001752</name>
</gene>
<proteinExistence type="inferred from homology"/>
<dbReference type="GO" id="GO:0005524">
    <property type="term" value="F:ATP binding"/>
    <property type="evidence" value="ECO:0007669"/>
    <property type="project" value="InterPro"/>
</dbReference>
<dbReference type="SMART" id="SM00220">
    <property type="entry name" value="S_TKc"/>
    <property type="match status" value="1"/>
</dbReference>
<dbReference type="InterPro" id="IPR001245">
    <property type="entry name" value="Ser-Thr/Tyr_kinase_cat_dom"/>
</dbReference>
<dbReference type="Pfam" id="PF00069">
    <property type="entry name" value="Pkinase"/>
    <property type="match status" value="1"/>
</dbReference>
<evidence type="ECO:0000313" key="5">
    <source>
        <dbReference type="Proteomes" id="UP000696485"/>
    </source>
</evidence>
<dbReference type="PANTHER" id="PTHR11102">
    <property type="entry name" value="SEL-1-LIKE PROTEIN"/>
    <property type="match status" value="1"/>
</dbReference>
<keyword evidence="5" id="KW-1185">Reference proteome</keyword>
<evidence type="ECO:0000256" key="2">
    <source>
        <dbReference type="SAM" id="MobiDB-lite"/>
    </source>
</evidence>
<dbReference type="AlphaFoldDB" id="A0A9P5SR36"/>
<dbReference type="PANTHER" id="PTHR11102:SF160">
    <property type="entry name" value="ERAD-ASSOCIATED E3 UBIQUITIN-PROTEIN LIGASE COMPONENT HRD3"/>
    <property type="match status" value="1"/>
</dbReference>
<sequence>MFHLTKYELSQAAIQREISVLQELRHRHIIQFYEQCEVIGNVYLVMDLAENGSLASAIEKGTVTDDWPTKIRLAHEVARGLEYMHQKKVIHRDLKSANVLLTKHMKVKLADFGLAAVRTPLLPSLQLDMYALGMVMWEMAASCTMPFRDQPSCEVVMSLVKDGEREMLPDDTPSEYREWVELCWNHDPFTRPDAGMMVLVANMPPEQSLAYDRGHTSVTFDDSMATGEDNDGLAEATSEMSLFRLSVINTDSDGDSDSDNPSINSGSSSSLLGEPDVDENLDEVGFLLQNAKRGKIEAQVTLISRYLSGDGFTLGMMHQSGRGTPQSDVEAVRWFLRAAELGDEDAQIHLASAYQRGIVISQDVFEAAKWYRKAADQGEARAQQNLEFMYQKGLGVEQSNDEAASWFLKAAKQGVAVAQYNLALMIVNGVVTNQSHTDAIFWYRKAAEQGHENAQKELGKMYCYGHGVEKNPVEGLSWFRKAAEQGDIEAQHHLGIGYVNGLFVQKNHGQAFHWLLKAAEQGHPNAQRCLGLLYEKGQGIERNDSEAVRWTRKAAEQGNDVAQLYLGSMYYYGQRVKQNMTEGVLWFRKAAEQGNTAAQYNLGMLYEDGSGAKKDLQEALKWYGKAAEQGEPDVMKKVRSLIGAGKRRVE</sequence>
<evidence type="ECO:0000313" key="4">
    <source>
        <dbReference type="EMBL" id="KAF9334667.1"/>
    </source>
</evidence>
<dbReference type="Gene3D" id="1.25.40.10">
    <property type="entry name" value="Tetratricopeptide repeat domain"/>
    <property type="match status" value="2"/>
</dbReference>
<dbReference type="InterPro" id="IPR050767">
    <property type="entry name" value="Sel1_AlgK"/>
</dbReference>
<dbReference type="InterPro" id="IPR000719">
    <property type="entry name" value="Prot_kinase_dom"/>
</dbReference>
<comment type="similarity">
    <text evidence="1">Belongs to the sel-1 family.</text>
</comment>
<dbReference type="SUPFAM" id="SSF56112">
    <property type="entry name" value="Protein kinase-like (PK-like)"/>
    <property type="match status" value="1"/>
</dbReference>
<evidence type="ECO:0000259" key="3">
    <source>
        <dbReference type="PROSITE" id="PS50011"/>
    </source>
</evidence>
<dbReference type="Proteomes" id="UP000696485">
    <property type="component" value="Unassembled WGS sequence"/>
</dbReference>
<dbReference type="SUPFAM" id="SSF81901">
    <property type="entry name" value="HCP-like"/>
    <property type="match status" value="2"/>
</dbReference>
<dbReference type="InterPro" id="IPR006597">
    <property type="entry name" value="Sel1-like"/>
</dbReference>